<protein>
    <submittedName>
        <fullName evidence="1">Uncharacterized protein</fullName>
    </submittedName>
</protein>
<proteinExistence type="predicted"/>
<gene>
    <name evidence="1" type="ORF">AVEN_21776_1</name>
</gene>
<comment type="caution">
    <text evidence="1">The sequence shown here is derived from an EMBL/GenBank/DDBJ whole genome shotgun (WGS) entry which is preliminary data.</text>
</comment>
<dbReference type="AlphaFoldDB" id="A0A4Y2NM06"/>
<dbReference type="OrthoDB" id="6510087at2759"/>
<accession>A0A4Y2NM06</accession>
<name>A0A4Y2NM06_ARAVE</name>
<reference evidence="1 2" key="1">
    <citation type="journal article" date="2019" name="Sci. Rep.">
        <title>Orb-weaving spider Araneus ventricosus genome elucidates the spidroin gene catalogue.</title>
        <authorList>
            <person name="Kono N."/>
            <person name="Nakamura H."/>
            <person name="Ohtoshi R."/>
            <person name="Moran D.A.P."/>
            <person name="Shinohara A."/>
            <person name="Yoshida Y."/>
            <person name="Fujiwara M."/>
            <person name="Mori M."/>
            <person name="Tomita M."/>
            <person name="Arakawa K."/>
        </authorList>
    </citation>
    <scope>NUCLEOTIDE SEQUENCE [LARGE SCALE GENOMIC DNA]</scope>
</reference>
<organism evidence="1 2">
    <name type="scientific">Araneus ventricosus</name>
    <name type="common">Orbweaver spider</name>
    <name type="synonym">Epeira ventricosa</name>
    <dbReference type="NCBI Taxonomy" id="182803"/>
    <lineage>
        <taxon>Eukaryota</taxon>
        <taxon>Metazoa</taxon>
        <taxon>Ecdysozoa</taxon>
        <taxon>Arthropoda</taxon>
        <taxon>Chelicerata</taxon>
        <taxon>Arachnida</taxon>
        <taxon>Araneae</taxon>
        <taxon>Araneomorphae</taxon>
        <taxon>Entelegynae</taxon>
        <taxon>Araneoidea</taxon>
        <taxon>Araneidae</taxon>
        <taxon>Araneus</taxon>
    </lineage>
</organism>
<evidence type="ECO:0000313" key="1">
    <source>
        <dbReference type="EMBL" id="GBN39942.1"/>
    </source>
</evidence>
<keyword evidence="2" id="KW-1185">Reference proteome</keyword>
<evidence type="ECO:0000313" key="2">
    <source>
        <dbReference type="Proteomes" id="UP000499080"/>
    </source>
</evidence>
<dbReference type="Proteomes" id="UP000499080">
    <property type="component" value="Unassembled WGS sequence"/>
</dbReference>
<sequence>MKRRVISSPVNKVLRTLSNTSCGADLSCLLRVYRSIIRSMIDYGSVVYGSARPSYLKRLDYVHHQALRLSLGASEHLLYPVYMRRLLNHHYHLEEINCLFLITFGFCQTTGILYVGHY</sequence>
<dbReference type="EMBL" id="BGPR01009424">
    <property type="protein sequence ID" value="GBN39942.1"/>
    <property type="molecule type" value="Genomic_DNA"/>
</dbReference>